<accession>A0AAV7PLD1</accession>
<evidence type="ECO:0000313" key="2">
    <source>
        <dbReference type="EMBL" id="KAJ1128034.1"/>
    </source>
</evidence>
<evidence type="ECO:0000256" key="1">
    <source>
        <dbReference type="SAM" id="MobiDB-lite"/>
    </source>
</evidence>
<feature type="region of interest" description="Disordered" evidence="1">
    <location>
        <begin position="151"/>
        <end position="171"/>
    </location>
</feature>
<sequence>MRLLVLYYTAHADKYLGSTCSEHPRFLVWKTRELPVGFEKGKALGKLEVQRWLRVGEEILGEVDNTPEEEEVVIVDWTQDEGRGVPRAVASGGPSPETVQIGRALRSFACVQCWGGLVVGFPRLLFDIRWNGGPDGGQLGCVPTPVRYIEGAQPLSLGPPGSGRPERGGRS</sequence>
<dbReference type="EMBL" id="JANPWB010000011">
    <property type="protein sequence ID" value="KAJ1128034.1"/>
    <property type="molecule type" value="Genomic_DNA"/>
</dbReference>
<gene>
    <name evidence="2" type="ORF">NDU88_006426</name>
</gene>
<dbReference type="AlphaFoldDB" id="A0AAV7PLD1"/>
<reference evidence="2" key="1">
    <citation type="journal article" date="2022" name="bioRxiv">
        <title>Sequencing and chromosome-scale assembly of the giantPleurodeles waltlgenome.</title>
        <authorList>
            <person name="Brown T."/>
            <person name="Elewa A."/>
            <person name="Iarovenko S."/>
            <person name="Subramanian E."/>
            <person name="Araus A.J."/>
            <person name="Petzold A."/>
            <person name="Susuki M."/>
            <person name="Suzuki K.-i.T."/>
            <person name="Hayashi T."/>
            <person name="Toyoda A."/>
            <person name="Oliveira C."/>
            <person name="Osipova E."/>
            <person name="Leigh N.D."/>
            <person name="Simon A."/>
            <person name="Yun M.H."/>
        </authorList>
    </citation>
    <scope>NUCLEOTIDE SEQUENCE</scope>
    <source>
        <strain evidence="2">20211129_DDA</strain>
        <tissue evidence="2">Liver</tissue>
    </source>
</reference>
<dbReference type="Proteomes" id="UP001066276">
    <property type="component" value="Chromosome 7"/>
</dbReference>
<protein>
    <submittedName>
        <fullName evidence="2">Uncharacterized protein</fullName>
    </submittedName>
</protein>
<comment type="caution">
    <text evidence="2">The sequence shown here is derived from an EMBL/GenBank/DDBJ whole genome shotgun (WGS) entry which is preliminary data.</text>
</comment>
<keyword evidence="3" id="KW-1185">Reference proteome</keyword>
<evidence type="ECO:0000313" key="3">
    <source>
        <dbReference type="Proteomes" id="UP001066276"/>
    </source>
</evidence>
<name>A0AAV7PLD1_PLEWA</name>
<proteinExistence type="predicted"/>
<organism evidence="2 3">
    <name type="scientific">Pleurodeles waltl</name>
    <name type="common">Iberian ribbed newt</name>
    <dbReference type="NCBI Taxonomy" id="8319"/>
    <lineage>
        <taxon>Eukaryota</taxon>
        <taxon>Metazoa</taxon>
        <taxon>Chordata</taxon>
        <taxon>Craniata</taxon>
        <taxon>Vertebrata</taxon>
        <taxon>Euteleostomi</taxon>
        <taxon>Amphibia</taxon>
        <taxon>Batrachia</taxon>
        <taxon>Caudata</taxon>
        <taxon>Salamandroidea</taxon>
        <taxon>Salamandridae</taxon>
        <taxon>Pleurodelinae</taxon>
        <taxon>Pleurodeles</taxon>
    </lineage>
</organism>